<keyword evidence="6" id="KW-1185">Reference proteome</keyword>
<reference evidence="5 6" key="1">
    <citation type="submission" date="2024-10" db="EMBL/GenBank/DDBJ databases">
        <title>Updated reference genomes for cyclostephanoid diatoms.</title>
        <authorList>
            <person name="Roberts W.R."/>
            <person name="Alverson A.J."/>
        </authorList>
    </citation>
    <scope>NUCLEOTIDE SEQUENCE [LARGE SCALE GENOMIC DNA]</scope>
    <source>
        <strain evidence="5 6">AJA228-03</strain>
    </source>
</reference>
<dbReference type="Gene3D" id="3.30.750.44">
    <property type="match status" value="1"/>
</dbReference>
<dbReference type="GO" id="GO:0008236">
    <property type="term" value="F:serine-type peptidase activity"/>
    <property type="evidence" value="ECO:0007669"/>
    <property type="project" value="UniProtKB-KW"/>
</dbReference>
<sequence length="320" mass="32846">EKYDALTSYATGGVEEEDVFRLVGCGRGGMGVQLSEDPRSGNVIVMGTTMGGPAALVGVRDWPGALSKSIPRGAGGDRNDHNEDDDATTILHLTLTSARIDSSINQVESSTFVSAGGKRIGLLRVPSFSTETAGQMVDGLRYVTTIDGGGGDGAIDAIAIDVRGNVGGYMPAGVDVARLCLPAGDRIISEVGRPTVGGGSSSSSSSSSVTKIYDADGIGARTSVPLYVLVDHRTASASEIFASALHDNGRAVIVGTTSTFGKGRIQTMRPLGNGCGVAITRARYVTPSGRDLQGVGIKPDRVPAKCGVEDTARTCLKGIV</sequence>
<dbReference type="InterPro" id="IPR036034">
    <property type="entry name" value="PDZ_sf"/>
</dbReference>
<comment type="caution">
    <text evidence="5">The sequence shown here is derived from an EMBL/GenBank/DDBJ whole genome shotgun (WGS) entry which is preliminary data.</text>
</comment>
<dbReference type="InterPro" id="IPR005151">
    <property type="entry name" value="Tail-specific_protease"/>
</dbReference>
<evidence type="ECO:0000313" key="5">
    <source>
        <dbReference type="EMBL" id="KAL3815742.1"/>
    </source>
</evidence>
<protein>
    <recommendedName>
        <fullName evidence="4">Tail specific protease domain-containing protein</fullName>
    </recommendedName>
</protein>
<dbReference type="SUPFAM" id="SSF52096">
    <property type="entry name" value="ClpP/crotonase"/>
    <property type="match status" value="1"/>
</dbReference>
<dbReference type="PANTHER" id="PTHR32060">
    <property type="entry name" value="TAIL-SPECIFIC PROTEASE"/>
    <property type="match status" value="1"/>
</dbReference>
<feature type="non-terminal residue" evidence="5">
    <location>
        <position position="1"/>
    </location>
</feature>
<keyword evidence="1" id="KW-0645">Protease</keyword>
<dbReference type="CDD" id="cd07560">
    <property type="entry name" value="Peptidase_S41_CPP"/>
    <property type="match status" value="1"/>
</dbReference>
<dbReference type="InterPro" id="IPR029045">
    <property type="entry name" value="ClpP/crotonase-like_dom_sf"/>
</dbReference>
<dbReference type="Proteomes" id="UP001530377">
    <property type="component" value="Unassembled WGS sequence"/>
</dbReference>
<keyword evidence="3" id="KW-0720">Serine protease</keyword>
<evidence type="ECO:0000313" key="6">
    <source>
        <dbReference type="Proteomes" id="UP001530377"/>
    </source>
</evidence>
<evidence type="ECO:0000256" key="3">
    <source>
        <dbReference type="ARBA" id="ARBA00022825"/>
    </source>
</evidence>
<evidence type="ECO:0000256" key="2">
    <source>
        <dbReference type="ARBA" id="ARBA00022801"/>
    </source>
</evidence>
<dbReference type="Pfam" id="PF03572">
    <property type="entry name" value="Peptidase_S41"/>
    <property type="match status" value="1"/>
</dbReference>
<feature type="domain" description="Tail specific protease" evidence="4">
    <location>
        <begin position="86"/>
        <end position="303"/>
    </location>
</feature>
<dbReference type="EMBL" id="JALLPB020000185">
    <property type="protein sequence ID" value="KAL3815742.1"/>
    <property type="molecule type" value="Genomic_DNA"/>
</dbReference>
<name>A0ABD3RS19_9STRA</name>
<dbReference type="AlphaFoldDB" id="A0ABD3RS19"/>
<organism evidence="5 6">
    <name type="scientific">Cyclostephanos tholiformis</name>
    <dbReference type="NCBI Taxonomy" id="382380"/>
    <lineage>
        <taxon>Eukaryota</taxon>
        <taxon>Sar</taxon>
        <taxon>Stramenopiles</taxon>
        <taxon>Ochrophyta</taxon>
        <taxon>Bacillariophyta</taxon>
        <taxon>Coscinodiscophyceae</taxon>
        <taxon>Thalassiosirophycidae</taxon>
        <taxon>Stephanodiscales</taxon>
        <taxon>Stephanodiscaceae</taxon>
        <taxon>Cyclostephanos</taxon>
    </lineage>
</organism>
<accession>A0ABD3RS19</accession>
<proteinExistence type="predicted"/>
<dbReference type="Gene3D" id="3.90.226.10">
    <property type="entry name" value="2-enoyl-CoA Hydratase, Chain A, domain 1"/>
    <property type="match status" value="1"/>
</dbReference>
<evidence type="ECO:0000256" key="1">
    <source>
        <dbReference type="ARBA" id="ARBA00022670"/>
    </source>
</evidence>
<dbReference type="Gene3D" id="2.30.42.10">
    <property type="match status" value="1"/>
</dbReference>
<evidence type="ECO:0000259" key="4">
    <source>
        <dbReference type="SMART" id="SM00245"/>
    </source>
</evidence>
<dbReference type="GO" id="GO:0006508">
    <property type="term" value="P:proteolysis"/>
    <property type="evidence" value="ECO:0007669"/>
    <property type="project" value="UniProtKB-KW"/>
</dbReference>
<gene>
    <name evidence="5" type="ORF">ACHAXA_004944</name>
</gene>
<dbReference type="PANTHER" id="PTHR32060:SF30">
    <property type="entry name" value="CARBOXY-TERMINAL PROCESSING PROTEASE CTPA"/>
    <property type="match status" value="1"/>
</dbReference>
<keyword evidence="2" id="KW-0378">Hydrolase</keyword>
<dbReference type="InterPro" id="IPR004447">
    <property type="entry name" value="Peptidase_S41A"/>
</dbReference>
<dbReference type="SMART" id="SM00245">
    <property type="entry name" value="TSPc"/>
    <property type="match status" value="1"/>
</dbReference>